<dbReference type="EMBL" id="CP009896">
    <property type="protein sequence ID" value="AIY17402.1"/>
    <property type="molecule type" value="Genomic_DNA"/>
</dbReference>
<gene>
    <name evidence="1" type="ORF">KR76_12725</name>
</gene>
<dbReference type="InterPro" id="IPR037401">
    <property type="entry name" value="SnoaL-like"/>
</dbReference>
<dbReference type="eggNOG" id="COG2329">
    <property type="taxonomic scope" value="Bacteria"/>
</dbReference>
<organism evidence="1 2">
    <name type="scientific">Nocardioides simplex</name>
    <name type="common">Arthrobacter simplex</name>
    <dbReference type="NCBI Taxonomy" id="2045"/>
    <lineage>
        <taxon>Bacteria</taxon>
        <taxon>Bacillati</taxon>
        <taxon>Actinomycetota</taxon>
        <taxon>Actinomycetes</taxon>
        <taxon>Propionibacteriales</taxon>
        <taxon>Nocardioidaceae</taxon>
        <taxon>Pimelobacter</taxon>
    </lineage>
</organism>
<protein>
    <submittedName>
        <fullName evidence="1">Putative isomerase</fullName>
    </submittedName>
</protein>
<dbReference type="OrthoDB" id="9808719at2"/>
<proteinExistence type="predicted"/>
<keyword evidence="2" id="KW-1185">Reference proteome</keyword>
<dbReference type="KEGG" id="psim:KR76_12725"/>
<dbReference type="Proteomes" id="UP000030300">
    <property type="component" value="Chromosome"/>
</dbReference>
<name>A0A0A1DL93_NOCSI</name>
<dbReference type="GO" id="GO:0016853">
    <property type="term" value="F:isomerase activity"/>
    <property type="evidence" value="ECO:0007669"/>
    <property type="project" value="UniProtKB-KW"/>
</dbReference>
<dbReference type="InterPro" id="IPR032710">
    <property type="entry name" value="NTF2-like_dom_sf"/>
</dbReference>
<dbReference type="HOGENOM" id="CLU_125060_0_0_11"/>
<dbReference type="Pfam" id="PF12680">
    <property type="entry name" value="SnoaL_2"/>
    <property type="match status" value="1"/>
</dbReference>
<keyword evidence="1" id="KW-0413">Isomerase</keyword>
<evidence type="ECO:0000313" key="2">
    <source>
        <dbReference type="Proteomes" id="UP000030300"/>
    </source>
</evidence>
<dbReference type="SUPFAM" id="SSF54427">
    <property type="entry name" value="NTF2-like"/>
    <property type="match status" value="1"/>
</dbReference>
<reference evidence="1 2" key="1">
    <citation type="journal article" date="2015" name="Genome Announc.">
        <title>Complete Genome Sequence of Steroid-Transforming Nocardioides simplex VKM Ac-2033D.</title>
        <authorList>
            <person name="Shtratnikova V.Y."/>
            <person name="Schelkunov M.I."/>
            <person name="Pekov Y.A."/>
            <person name="Fokina V.V."/>
            <person name="Logacheva M.D."/>
            <person name="Sokolov S.L."/>
            <person name="Bragin E.Y."/>
            <person name="Ashapkin V.V."/>
            <person name="Donova M.V."/>
        </authorList>
    </citation>
    <scope>NUCLEOTIDE SEQUENCE [LARGE SCALE GENOMIC DNA]</scope>
    <source>
        <strain evidence="1 2">VKM Ac-2033D</strain>
    </source>
</reference>
<dbReference type="STRING" id="2045.KR76_12725"/>
<evidence type="ECO:0000313" key="1">
    <source>
        <dbReference type="EMBL" id="AIY17402.1"/>
    </source>
</evidence>
<sequence length="116" mass="12498">MNHVVDAYLATWNAAPAEREQLLAEHFSPDVTYTDPLAQVAGHAGLHALVDGVHAQFPGFVFTPVGAPDGHHDRIRFQWGLGPEGAEPAVIGFDVVVLDDAGRIRDVHGFLDRVPA</sequence>
<accession>A0A0A1DL93</accession>
<dbReference type="GeneID" id="96609738"/>
<dbReference type="AlphaFoldDB" id="A0A0A1DL93"/>
<dbReference type="Gene3D" id="3.10.450.50">
    <property type="match status" value="1"/>
</dbReference>
<dbReference type="RefSeq" id="WP_038678740.1">
    <property type="nucleotide sequence ID" value="NZ_BJMC01000009.1"/>
</dbReference>